<dbReference type="Proteomes" id="UP001597197">
    <property type="component" value="Unassembled WGS sequence"/>
</dbReference>
<dbReference type="PANTHER" id="PTHR43685">
    <property type="entry name" value="GLYCOSYLTRANSFERASE"/>
    <property type="match status" value="1"/>
</dbReference>
<dbReference type="InterPro" id="IPR001173">
    <property type="entry name" value="Glyco_trans_2-like"/>
</dbReference>
<dbReference type="PANTHER" id="PTHR43685:SF11">
    <property type="entry name" value="GLYCOSYLTRANSFERASE TAGX-RELATED"/>
    <property type="match status" value="1"/>
</dbReference>
<dbReference type="SUPFAM" id="SSF53448">
    <property type="entry name" value="Nucleotide-diphospho-sugar transferases"/>
    <property type="match status" value="1"/>
</dbReference>
<dbReference type="Gene3D" id="3.90.550.10">
    <property type="entry name" value="Spore Coat Polysaccharide Biosynthesis Protein SpsA, Chain A"/>
    <property type="match status" value="1"/>
</dbReference>
<reference evidence="3" key="1">
    <citation type="journal article" date="2019" name="Int. J. Syst. Evol. Microbiol.">
        <title>The Global Catalogue of Microorganisms (GCM) 10K type strain sequencing project: providing services to taxonomists for standard genome sequencing and annotation.</title>
        <authorList>
            <consortium name="The Broad Institute Genomics Platform"/>
            <consortium name="The Broad Institute Genome Sequencing Center for Infectious Disease"/>
            <person name="Wu L."/>
            <person name="Ma J."/>
        </authorList>
    </citation>
    <scope>NUCLEOTIDE SEQUENCE [LARGE SCALE GENOMIC DNA]</scope>
    <source>
        <strain evidence="3">CGMCC 1.15795</strain>
    </source>
</reference>
<proteinExistence type="predicted"/>
<sequence length="333" mass="37595">MEPPVTRTPAFPPSIAPLALTGRRPLWSVMIPAYNCTVYLADALRSVLAQDLGADLMQIEVVDDASTDGDVAALVAALGRGRVQYYRQPANVGSLRNFETCLNRSRGHYVHLLHGDDRVAPGYYARMSQLFEQHPEAGAAFSNYASIDEAGHRTYVPAPIDAAGILPNWLVRIAERQQIQYAAIAVRRRVYEELGSFYGTNYGEDWEMWVRIARYHPVAYTPEVLAEYRGHASSISSTKARQGRIIQDLLLVMESIQQHLPDKDRKQVALLSRKFYATLGIGMAYQVLRETQDWPLAQNHIRQALAMSKHPSVYYHMVKFHLKQLLHKLSLHA</sequence>
<feature type="domain" description="Glycosyltransferase 2-like" evidence="1">
    <location>
        <begin position="28"/>
        <end position="159"/>
    </location>
</feature>
<evidence type="ECO:0000259" key="1">
    <source>
        <dbReference type="Pfam" id="PF00535"/>
    </source>
</evidence>
<keyword evidence="3" id="KW-1185">Reference proteome</keyword>
<accession>A0ABW4QVC8</accession>
<protein>
    <submittedName>
        <fullName evidence="2">Glycosyltransferase family 2 protein</fullName>
    </submittedName>
</protein>
<organism evidence="2 3">
    <name type="scientific">Hymenobacter bucti</name>
    <dbReference type="NCBI Taxonomy" id="1844114"/>
    <lineage>
        <taxon>Bacteria</taxon>
        <taxon>Pseudomonadati</taxon>
        <taxon>Bacteroidota</taxon>
        <taxon>Cytophagia</taxon>
        <taxon>Cytophagales</taxon>
        <taxon>Hymenobacteraceae</taxon>
        <taxon>Hymenobacter</taxon>
    </lineage>
</organism>
<name>A0ABW4QVC8_9BACT</name>
<dbReference type="InterPro" id="IPR029044">
    <property type="entry name" value="Nucleotide-diphossugar_trans"/>
</dbReference>
<gene>
    <name evidence="2" type="ORF">ACFSDX_11185</name>
</gene>
<dbReference type="RefSeq" id="WP_382313486.1">
    <property type="nucleotide sequence ID" value="NZ_JBHUFD010000003.1"/>
</dbReference>
<evidence type="ECO:0000313" key="3">
    <source>
        <dbReference type="Proteomes" id="UP001597197"/>
    </source>
</evidence>
<dbReference type="Pfam" id="PF00535">
    <property type="entry name" value="Glycos_transf_2"/>
    <property type="match status" value="1"/>
</dbReference>
<dbReference type="EMBL" id="JBHUFD010000003">
    <property type="protein sequence ID" value="MFD1872995.1"/>
    <property type="molecule type" value="Genomic_DNA"/>
</dbReference>
<dbReference type="InterPro" id="IPR050834">
    <property type="entry name" value="Glycosyltransf_2"/>
</dbReference>
<comment type="caution">
    <text evidence="2">The sequence shown here is derived from an EMBL/GenBank/DDBJ whole genome shotgun (WGS) entry which is preliminary data.</text>
</comment>
<evidence type="ECO:0000313" key="2">
    <source>
        <dbReference type="EMBL" id="MFD1872995.1"/>
    </source>
</evidence>